<accession>A0B9R7</accession>
<sequence length="366" mass="41422">MGTMRVLITTTYWKGCAGGIRSYVEGLVEELKKRDIDVKVAFKEGQDPENYKIKNRNFILTKLLSAFYLLLKFKPNVIHSHGGLYYYLLAGYFYKKLFRCKLIYTFHTEPEKDNKLPVLKRIALQKLLEKCDYVTFVSKKLETTVGDVWGLKFKNTVITYAGIDVRDASEEEIATFNSKFDIKNQYPILLALGLTALKYKADGLKYLIKSLKKIKCVYPNAILLVTREGKYTAELREFAKKEGLEHAVIFTGDVDNPYVPLLLSDIYTHISLGEGLPIALLEAMSMGKPIIATPVGGIPEAIEDGKNGLLVEPDEAKIAEKVICLLRNKEIAEEIGLNAKKTARDRFSWSAAVNNILKLYSKDFHN</sequence>
<dbReference type="AlphaFoldDB" id="A0B9R7"/>
<dbReference type="InterPro" id="IPR028098">
    <property type="entry name" value="Glyco_trans_4-like_N"/>
</dbReference>
<proteinExistence type="predicted"/>
<name>A0B9R7_METTP</name>
<dbReference type="SUPFAM" id="SSF53756">
    <property type="entry name" value="UDP-Glycosyltransferase/glycogen phosphorylase"/>
    <property type="match status" value="1"/>
</dbReference>
<evidence type="ECO:0000313" key="3">
    <source>
        <dbReference type="EMBL" id="ABK15441.1"/>
    </source>
</evidence>
<dbReference type="PANTHER" id="PTHR12526:SF572">
    <property type="entry name" value="BLL5144 PROTEIN"/>
    <property type="match status" value="1"/>
</dbReference>
<dbReference type="Pfam" id="PF00534">
    <property type="entry name" value="Glycos_transf_1"/>
    <property type="match status" value="1"/>
</dbReference>
<dbReference type="EMBL" id="CP000477">
    <property type="protein sequence ID" value="ABK15441.1"/>
    <property type="molecule type" value="Genomic_DNA"/>
</dbReference>
<feature type="domain" description="Glycosyl transferase family 1" evidence="1">
    <location>
        <begin position="200"/>
        <end position="341"/>
    </location>
</feature>
<dbReference type="Gene3D" id="3.40.50.2000">
    <property type="entry name" value="Glycogen Phosphorylase B"/>
    <property type="match status" value="2"/>
</dbReference>
<reference evidence="3 4" key="1">
    <citation type="submission" date="2006-10" db="EMBL/GenBank/DDBJ databases">
        <title>Complete sequence of Methanosaeta thermophila PT.</title>
        <authorList>
            <consortium name="US DOE Joint Genome Institute"/>
            <person name="Copeland A."/>
            <person name="Lucas S."/>
            <person name="Lapidus A."/>
            <person name="Barry K."/>
            <person name="Detter J.C."/>
            <person name="Glavina del Rio T."/>
            <person name="Hammon N."/>
            <person name="Israni S."/>
            <person name="Pitluck S."/>
            <person name="Chain P."/>
            <person name="Malfatti S."/>
            <person name="Shin M."/>
            <person name="Vergez L."/>
            <person name="Schmutz J."/>
            <person name="Larimer F."/>
            <person name="Land M."/>
            <person name="Hauser L."/>
            <person name="Kyrpides N."/>
            <person name="Kim E."/>
            <person name="Smith K.S."/>
            <person name="Ingram-Smith C."/>
            <person name="Richardson P."/>
        </authorList>
    </citation>
    <scope>NUCLEOTIDE SEQUENCE [LARGE SCALE GENOMIC DNA]</scope>
    <source>
        <strain evidence="4">DSM 6194 / JCM 14653 / NBRC 101360 / PT</strain>
    </source>
</reference>
<dbReference type="CDD" id="cd03801">
    <property type="entry name" value="GT4_PimA-like"/>
    <property type="match status" value="1"/>
</dbReference>
<dbReference type="HOGENOM" id="CLU_009583_2_2_2"/>
<gene>
    <name evidence="3" type="ordered locus">Mthe_1675</name>
</gene>
<dbReference type="PANTHER" id="PTHR12526">
    <property type="entry name" value="GLYCOSYLTRANSFERASE"/>
    <property type="match status" value="1"/>
</dbReference>
<evidence type="ECO:0000259" key="2">
    <source>
        <dbReference type="Pfam" id="PF13439"/>
    </source>
</evidence>
<dbReference type="KEGG" id="mtp:Mthe_1675"/>
<keyword evidence="3" id="KW-0808">Transferase</keyword>
<dbReference type="GO" id="GO:0016757">
    <property type="term" value="F:glycosyltransferase activity"/>
    <property type="evidence" value="ECO:0007669"/>
    <property type="project" value="InterPro"/>
</dbReference>
<evidence type="ECO:0000259" key="1">
    <source>
        <dbReference type="Pfam" id="PF00534"/>
    </source>
</evidence>
<evidence type="ECO:0000313" key="4">
    <source>
        <dbReference type="Proteomes" id="UP000000674"/>
    </source>
</evidence>
<keyword evidence="4" id="KW-1185">Reference proteome</keyword>
<dbReference type="CAZy" id="GT4">
    <property type="family name" value="Glycosyltransferase Family 4"/>
</dbReference>
<dbReference type="Proteomes" id="UP000000674">
    <property type="component" value="Chromosome"/>
</dbReference>
<feature type="domain" description="Glycosyltransferase subfamily 4-like N-terminal" evidence="2">
    <location>
        <begin position="18"/>
        <end position="165"/>
    </location>
</feature>
<protein>
    <submittedName>
        <fullName evidence="3">Glycosyl transferase, group 1</fullName>
    </submittedName>
</protein>
<organism evidence="3 4">
    <name type="scientific">Methanothrix thermoacetophila (strain DSM 6194 / JCM 14653 / NBRC 101360 / PT)</name>
    <name type="common">Methanosaeta thermophila</name>
    <dbReference type="NCBI Taxonomy" id="349307"/>
    <lineage>
        <taxon>Archaea</taxon>
        <taxon>Methanobacteriati</taxon>
        <taxon>Methanobacteriota</taxon>
        <taxon>Stenosarchaea group</taxon>
        <taxon>Methanomicrobia</taxon>
        <taxon>Methanotrichales</taxon>
        <taxon>Methanotrichaceae</taxon>
        <taxon>Methanothrix</taxon>
    </lineage>
</organism>
<dbReference type="InterPro" id="IPR001296">
    <property type="entry name" value="Glyco_trans_1"/>
</dbReference>
<dbReference type="Pfam" id="PF13439">
    <property type="entry name" value="Glyco_transf_4"/>
    <property type="match status" value="1"/>
</dbReference>
<dbReference type="STRING" id="349307.Mthe_1675"/>